<dbReference type="InterPro" id="IPR010730">
    <property type="entry name" value="HET"/>
</dbReference>
<accession>A0ABR2UEB5</accession>
<dbReference type="PANTHER" id="PTHR10622:SF12">
    <property type="entry name" value="HET DOMAIN-CONTAINING PROTEIN"/>
    <property type="match status" value="1"/>
</dbReference>
<dbReference type="PANTHER" id="PTHR10622">
    <property type="entry name" value="HET DOMAIN-CONTAINING PROTEIN"/>
    <property type="match status" value="1"/>
</dbReference>
<feature type="domain" description="Heterokaryon incompatibility" evidence="1">
    <location>
        <begin position="22"/>
        <end position="112"/>
    </location>
</feature>
<dbReference type="Pfam" id="PF06985">
    <property type="entry name" value="HET"/>
    <property type="match status" value="1"/>
</dbReference>
<organism evidence="3 4">
    <name type="scientific">Seiridium unicorne</name>
    <dbReference type="NCBI Taxonomy" id="138068"/>
    <lineage>
        <taxon>Eukaryota</taxon>
        <taxon>Fungi</taxon>
        <taxon>Dikarya</taxon>
        <taxon>Ascomycota</taxon>
        <taxon>Pezizomycotina</taxon>
        <taxon>Sordariomycetes</taxon>
        <taxon>Xylariomycetidae</taxon>
        <taxon>Amphisphaeriales</taxon>
        <taxon>Sporocadaceae</taxon>
        <taxon>Seiridium</taxon>
    </lineage>
</organism>
<dbReference type="EMBL" id="JARVKF010000445">
    <property type="protein sequence ID" value="KAK9412975.1"/>
    <property type="molecule type" value="Genomic_DNA"/>
</dbReference>
<evidence type="ECO:0000259" key="1">
    <source>
        <dbReference type="Pfam" id="PF06985"/>
    </source>
</evidence>
<evidence type="ECO:0000259" key="2">
    <source>
        <dbReference type="Pfam" id="PF26640"/>
    </source>
</evidence>
<name>A0ABR2UEB5_9PEZI</name>
<dbReference type="Proteomes" id="UP001408356">
    <property type="component" value="Unassembled WGS sequence"/>
</dbReference>
<sequence length="562" mass="64286">MWLIKTDTLKLKNVINPEPGSYAILSHTWREDEISFQDFRDTDKAKAMMDFGKIKKTCELALDRDIPYAWIDTCCIDKTSSAELSEAINSMFTWYHNAAVCFVYLSDLGPSSEPTVVALRRCRWFSRGWTLQELIAPTNVQFYNSHWQPVATKTEIPKELMEVTGINELAIIFRDKGTDVREVLRSLPVSIKMSWAASRVTTRPEDMAYCLLGLFDINMPMLYGEGERAFIRLQEAICGQTNDLSLFAWTAAPAASSVPSTPYRGILAHHPREFGEQPNKLSPERHSFNLSVWGFDFQHCDFTITNRGLQMDNARLLHAPHNRIFLDLGLPVHGTNGDVTSDASIKRVGIFVEWTPEGYFRVEPDRMAVLTRKELGMRIRAHRIYVHTIGRAPGSTFNSYSDVIDGAYSRLCFAIDKRCYAEILDAAPASAWSYNKTAFIFPLAAEEFAGVLHLKLRVESWIGQAVLIFYKTLNTTHWRYHIIIEGSSEWNHWVQAEYGLENLFRSRIFRDYMETVKRAMSTAPEGYEARATFGVNRLRAILKTSESTHRLTESILTYDYRG</sequence>
<keyword evidence="4" id="KW-1185">Reference proteome</keyword>
<gene>
    <name evidence="3" type="ORF">SUNI508_12170</name>
</gene>
<evidence type="ECO:0000313" key="3">
    <source>
        <dbReference type="EMBL" id="KAK9412975.1"/>
    </source>
</evidence>
<feature type="domain" description="DUF8212" evidence="2">
    <location>
        <begin position="228"/>
        <end position="265"/>
    </location>
</feature>
<reference evidence="3 4" key="1">
    <citation type="journal article" date="2024" name="J. Plant Pathol.">
        <title>Sequence and assembly of the genome of Seiridium unicorne, isolate CBS 538.82, causal agent of cypress canker disease.</title>
        <authorList>
            <person name="Scali E."/>
            <person name="Rocca G.D."/>
            <person name="Danti R."/>
            <person name="Garbelotto M."/>
            <person name="Barberini S."/>
            <person name="Baroncelli R."/>
            <person name="Emiliani G."/>
        </authorList>
    </citation>
    <scope>NUCLEOTIDE SEQUENCE [LARGE SCALE GENOMIC DNA]</scope>
    <source>
        <strain evidence="3 4">BM-138-508</strain>
    </source>
</reference>
<dbReference type="Pfam" id="PF26640">
    <property type="entry name" value="DUF8212"/>
    <property type="match status" value="1"/>
</dbReference>
<dbReference type="InterPro" id="IPR058525">
    <property type="entry name" value="DUF8212"/>
</dbReference>
<comment type="caution">
    <text evidence="3">The sequence shown here is derived from an EMBL/GenBank/DDBJ whole genome shotgun (WGS) entry which is preliminary data.</text>
</comment>
<proteinExistence type="predicted"/>
<evidence type="ECO:0000313" key="4">
    <source>
        <dbReference type="Proteomes" id="UP001408356"/>
    </source>
</evidence>
<protein>
    <submittedName>
        <fullName evidence="3">Heterokaryon incompatibility domain-containing protein</fullName>
    </submittedName>
</protein>